<dbReference type="PANTHER" id="PTHR30572">
    <property type="entry name" value="MEMBRANE COMPONENT OF TRANSPORTER-RELATED"/>
    <property type="match status" value="1"/>
</dbReference>
<dbReference type="GO" id="GO:0022857">
    <property type="term" value="F:transmembrane transporter activity"/>
    <property type="evidence" value="ECO:0007669"/>
    <property type="project" value="TreeGrafter"/>
</dbReference>
<feature type="transmembrane region" description="Helical" evidence="6">
    <location>
        <begin position="310"/>
        <end position="331"/>
    </location>
</feature>
<evidence type="ECO:0000256" key="1">
    <source>
        <dbReference type="ARBA" id="ARBA00004651"/>
    </source>
</evidence>
<dbReference type="PANTHER" id="PTHR30572:SF18">
    <property type="entry name" value="ABC-TYPE MACROLIDE FAMILY EXPORT SYSTEM PERMEASE COMPONENT 2"/>
    <property type="match status" value="1"/>
</dbReference>
<dbReference type="STRING" id="445710.ATSB10_37320"/>
<evidence type="ECO:0000256" key="3">
    <source>
        <dbReference type="ARBA" id="ARBA00022692"/>
    </source>
</evidence>
<proteinExistence type="predicted"/>
<dbReference type="AlphaFoldDB" id="A0A160N4Z9"/>
<evidence type="ECO:0000256" key="6">
    <source>
        <dbReference type="SAM" id="Phobius"/>
    </source>
</evidence>
<evidence type="ECO:0000256" key="2">
    <source>
        <dbReference type="ARBA" id="ARBA00022475"/>
    </source>
</evidence>
<evidence type="ECO:0000256" key="5">
    <source>
        <dbReference type="ARBA" id="ARBA00023136"/>
    </source>
</evidence>
<evidence type="ECO:0000313" key="10">
    <source>
        <dbReference type="Proteomes" id="UP000077255"/>
    </source>
</evidence>
<name>A0A160N4Z9_9GAMM</name>
<keyword evidence="4 6" id="KW-1133">Transmembrane helix</keyword>
<keyword evidence="10" id="KW-1185">Reference proteome</keyword>
<evidence type="ECO:0000313" key="9">
    <source>
        <dbReference type="EMBL" id="AND71186.1"/>
    </source>
</evidence>
<dbReference type="KEGG" id="dtx:ATSB10_37320"/>
<dbReference type="GO" id="GO:0005886">
    <property type="term" value="C:plasma membrane"/>
    <property type="evidence" value="ECO:0007669"/>
    <property type="project" value="UniProtKB-SubCell"/>
</dbReference>
<feature type="transmembrane region" description="Helical" evidence="6">
    <location>
        <begin position="21"/>
        <end position="44"/>
    </location>
</feature>
<organism evidence="9 10">
    <name type="scientific">Dyella thiooxydans</name>
    <dbReference type="NCBI Taxonomy" id="445710"/>
    <lineage>
        <taxon>Bacteria</taxon>
        <taxon>Pseudomonadati</taxon>
        <taxon>Pseudomonadota</taxon>
        <taxon>Gammaproteobacteria</taxon>
        <taxon>Lysobacterales</taxon>
        <taxon>Rhodanobacteraceae</taxon>
        <taxon>Dyella</taxon>
    </lineage>
</organism>
<protein>
    <recommendedName>
        <fullName evidence="11">ABC transporter ATP-binding protein</fullName>
    </recommendedName>
</protein>
<evidence type="ECO:0000256" key="4">
    <source>
        <dbReference type="ARBA" id="ARBA00022989"/>
    </source>
</evidence>
<dbReference type="RefSeq" id="WP_063674127.1">
    <property type="nucleotide sequence ID" value="NZ_CP014841.1"/>
</dbReference>
<reference evidence="9 10" key="1">
    <citation type="submission" date="2016-02" db="EMBL/GenBank/DDBJ databases">
        <title>Complete genome sequencing and analysis of ATSB10, Dyella thiooxydans isolated from rhizosphere soil of sunflower (Helianthus annuus L.).</title>
        <authorList>
            <person name="Lee Y."/>
            <person name="Hwangbo K."/>
            <person name="Chung H."/>
            <person name="Yoo J."/>
            <person name="Kim K.Y."/>
            <person name="Sa T.M."/>
            <person name="Um Y."/>
            <person name="Madhaiyan M."/>
        </authorList>
    </citation>
    <scope>NUCLEOTIDE SEQUENCE [LARGE SCALE GENOMIC DNA]</scope>
    <source>
        <strain evidence="9 10">ATSB10</strain>
    </source>
</reference>
<evidence type="ECO:0008006" key="11">
    <source>
        <dbReference type="Google" id="ProtNLM"/>
    </source>
</evidence>
<feature type="domain" description="MacB-like periplasmic core" evidence="8">
    <location>
        <begin position="20"/>
        <end position="230"/>
    </location>
</feature>
<dbReference type="Pfam" id="PF12704">
    <property type="entry name" value="MacB_PCD"/>
    <property type="match status" value="1"/>
</dbReference>
<dbReference type="InterPro" id="IPR025857">
    <property type="entry name" value="MacB_PCD"/>
</dbReference>
<dbReference type="InterPro" id="IPR050250">
    <property type="entry name" value="Macrolide_Exporter_MacB"/>
</dbReference>
<feature type="transmembrane region" description="Helical" evidence="6">
    <location>
        <begin position="352"/>
        <end position="380"/>
    </location>
</feature>
<dbReference type="PATRIC" id="fig|445710.3.peg.3729"/>
<feature type="domain" description="ABC3 transporter permease C-terminal" evidence="7">
    <location>
        <begin position="312"/>
        <end position="423"/>
    </location>
</feature>
<dbReference type="Pfam" id="PF02687">
    <property type="entry name" value="FtsX"/>
    <property type="match status" value="1"/>
</dbReference>
<keyword evidence="3 6" id="KW-0812">Transmembrane</keyword>
<dbReference type="EMBL" id="CP014841">
    <property type="protein sequence ID" value="AND71186.1"/>
    <property type="molecule type" value="Genomic_DNA"/>
</dbReference>
<evidence type="ECO:0000259" key="8">
    <source>
        <dbReference type="Pfam" id="PF12704"/>
    </source>
</evidence>
<dbReference type="InterPro" id="IPR003838">
    <property type="entry name" value="ABC3_permease_C"/>
</dbReference>
<dbReference type="Proteomes" id="UP000077255">
    <property type="component" value="Chromosome"/>
</dbReference>
<keyword evidence="2" id="KW-1003">Cell membrane</keyword>
<dbReference type="OrthoDB" id="8735006at2"/>
<sequence>MLVYYLDLAIRSLRRNRVLTALMVLALALGIGASITTLTVLRLLSGDPLPQKSARLFYPQLDPSPKNSAVDSSGRLPRTMTYVDAMNLLHAHRATRQAVMALTQAKIMPPQAHAHPFFSDGVMTTADFFTMFDAGFQYGSGWSTADDEGGSQVVVIASFLNDKLFDGADSVGRMVRLNDHDFRVVGVLKPWAPQPRFYTLGLGGDHYGDGDAVFLPLKAARALKMGPQDTECYQAVDDFTHLETAPCEWLGLWVELGDPSAVAGYRRFLDGYVKEQVALGRFQRTETSLLDLMGWLRDQHVVPDDVRLQVYLAFGFLLICVVNTVGLLLAKCLRRSQEIGVRRALGATRREIFVQFMVEASIVGLAGGALGLAFAELGLFGIRHQPAQYAHLAHLDPAMFAFTFVVALVASLIAGLLPAWRACLLAPAPQLKAM</sequence>
<comment type="subcellular location">
    <subcellularLocation>
        <location evidence="1">Cell membrane</location>
        <topology evidence="1">Multi-pass membrane protein</topology>
    </subcellularLocation>
</comment>
<gene>
    <name evidence="9" type="ORF">ATSB10_37320</name>
</gene>
<evidence type="ECO:0000259" key="7">
    <source>
        <dbReference type="Pfam" id="PF02687"/>
    </source>
</evidence>
<feature type="transmembrane region" description="Helical" evidence="6">
    <location>
        <begin position="400"/>
        <end position="424"/>
    </location>
</feature>
<accession>A0A160N4Z9</accession>
<keyword evidence="5 6" id="KW-0472">Membrane</keyword>